<proteinExistence type="predicted"/>
<protein>
    <submittedName>
        <fullName evidence="2">Uncharacterized protein</fullName>
    </submittedName>
</protein>
<dbReference type="HOGENOM" id="CLU_2691082_0_0_1"/>
<dbReference type="AlphaFoldDB" id="W1NK08"/>
<organism evidence="2 3">
    <name type="scientific">Amborella trichopoda</name>
    <dbReference type="NCBI Taxonomy" id="13333"/>
    <lineage>
        <taxon>Eukaryota</taxon>
        <taxon>Viridiplantae</taxon>
        <taxon>Streptophyta</taxon>
        <taxon>Embryophyta</taxon>
        <taxon>Tracheophyta</taxon>
        <taxon>Spermatophyta</taxon>
        <taxon>Magnoliopsida</taxon>
        <taxon>Amborellales</taxon>
        <taxon>Amborellaceae</taxon>
        <taxon>Amborella</taxon>
    </lineage>
</organism>
<reference evidence="3" key="1">
    <citation type="journal article" date="2013" name="Science">
        <title>The Amborella genome and the evolution of flowering plants.</title>
        <authorList>
            <consortium name="Amborella Genome Project"/>
        </authorList>
    </citation>
    <scope>NUCLEOTIDE SEQUENCE [LARGE SCALE GENOMIC DNA]</scope>
</reference>
<accession>W1NK08</accession>
<feature type="region of interest" description="Disordered" evidence="1">
    <location>
        <begin position="40"/>
        <end position="74"/>
    </location>
</feature>
<feature type="compositionally biased region" description="Polar residues" evidence="1">
    <location>
        <begin position="62"/>
        <end position="74"/>
    </location>
</feature>
<name>W1NK08_AMBTC</name>
<sequence length="74" mass="8481">MSPSLIKRYSLCRPSRRCRTTTCRFPLSTIQEMSYLHRHHSASTNTTVPPPTAQSLHRHHSTSTNTICTTSWPQ</sequence>
<evidence type="ECO:0000256" key="1">
    <source>
        <dbReference type="SAM" id="MobiDB-lite"/>
    </source>
</evidence>
<dbReference type="Proteomes" id="UP000017836">
    <property type="component" value="Unassembled WGS sequence"/>
</dbReference>
<evidence type="ECO:0000313" key="3">
    <source>
        <dbReference type="Proteomes" id="UP000017836"/>
    </source>
</evidence>
<dbReference type="EMBL" id="KI397373">
    <property type="protein sequence ID" value="ERM95853.1"/>
    <property type="molecule type" value="Genomic_DNA"/>
</dbReference>
<keyword evidence="3" id="KW-1185">Reference proteome</keyword>
<gene>
    <name evidence="2" type="ORF">AMTR_s00060p00106860</name>
</gene>
<dbReference type="Gramene" id="ERM95853">
    <property type="protein sequence ID" value="ERM95853"/>
    <property type="gene ID" value="AMTR_s00060p00106860"/>
</dbReference>
<evidence type="ECO:0000313" key="2">
    <source>
        <dbReference type="EMBL" id="ERM95853.1"/>
    </source>
</evidence>